<protein>
    <submittedName>
        <fullName evidence="2">Uncharacterized protein</fullName>
    </submittedName>
</protein>
<accession>A0ABU2CVI5</accession>
<proteinExistence type="predicted"/>
<evidence type="ECO:0000313" key="3">
    <source>
        <dbReference type="Proteomes" id="UP001183585"/>
    </source>
</evidence>
<keyword evidence="3" id="KW-1185">Reference proteome</keyword>
<evidence type="ECO:0000256" key="1">
    <source>
        <dbReference type="SAM" id="MobiDB-lite"/>
    </source>
</evidence>
<sequence length="76" mass="8142">MTSAEARDGVRHGGFDRVLVGHVELQREDAVAVTCVEVVGRRGPCRGNHAISALERRQGERAPHASAGARDEPRTG</sequence>
<comment type="caution">
    <text evidence="2">The sequence shown here is derived from an EMBL/GenBank/DDBJ whole genome shotgun (WGS) entry which is preliminary data.</text>
</comment>
<dbReference type="Proteomes" id="UP001183585">
    <property type="component" value="Unassembled WGS sequence"/>
</dbReference>
<feature type="compositionally biased region" description="Basic and acidic residues" evidence="1">
    <location>
        <begin position="54"/>
        <end position="76"/>
    </location>
</feature>
<gene>
    <name evidence="2" type="ORF">J2S48_004865</name>
</gene>
<evidence type="ECO:0000313" key="2">
    <source>
        <dbReference type="EMBL" id="MDR7385350.1"/>
    </source>
</evidence>
<name>A0ABU2CVI5_9MICO</name>
<dbReference type="EMBL" id="JAVDYE010000001">
    <property type="protein sequence ID" value="MDR7385350.1"/>
    <property type="molecule type" value="Genomic_DNA"/>
</dbReference>
<organism evidence="2 3">
    <name type="scientific">Promicromonospora iranensis</name>
    <dbReference type="NCBI Taxonomy" id="1105144"/>
    <lineage>
        <taxon>Bacteria</taxon>
        <taxon>Bacillati</taxon>
        <taxon>Actinomycetota</taxon>
        <taxon>Actinomycetes</taxon>
        <taxon>Micrococcales</taxon>
        <taxon>Promicromonosporaceae</taxon>
        <taxon>Promicromonospora</taxon>
    </lineage>
</organism>
<reference evidence="2 3" key="1">
    <citation type="submission" date="2023-07" db="EMBL/GenBank/DDBJ databases">
        <title>Sequencing the genomes of 1000 actinobacteria strains.</title>
        <authorList>
            <person name="Klenk H.-P."/>
        </authorList>
    </citation>
    <scope>NUCLEOTIDE SEQUENCE [LARGE SCALE GENOMIC DNA]</scope>
    <source>
        <strain evidence="2 3">DSM 45554</strain>
    </source>
</reference>
<feature type="region of interest" description="Disordered" evidence="1">
    <location>
        <begin position="53"/>
        <end position="76"/>
    </location>
</feature>